<feature type="region of interest" description="Disordered" evidence="3">
    <location>
        <begin position="550"/>
        <end position="581"/>
    </location>
</feature>
<dbReference type="PANTHER" id="PTHR36837:SF5">
    <property type="entry name" value="POLY-3-HYDROXYBUTYRATE SYNTHASE"/>
    <property type="match status" value="1"/>
</dbReference>
<dbReference type="Pfam" id="PF12551">
    <property type="entry name" value="PHBC_N"/>
    <property type="match status" value="1"/>
</dbReference>
<evidence type="ECO:0000259" key="5">
    <source>
        <dbReference type="Pfam" id="PF12551"/>
    </source>
</evidence>
<evidence type="ECO:0000313" key="6">
    <source>
        <dbReference type="EMBL" id="MCP1335075.1"/>
    </source>
</evidence>
<name>A0A9J6PBV7_9PROT</name>
<evidence type="ECO:0000256" key="2">
    <source>
        <dbReference type="ARBA" id="ARBA00023315"/>
    </source>
</evidence>
<evidence type="ECO:0000259" key="4">
    <source>
        <dbReference type="Pfam" id="PF07167"/>
    </source>
</evidence>
<dbReference type="GO" id="GO:0016746">
    <property type="term" value="F:acyltransferase activity"/>
    <property type="evidence" value="ECO:0007669"/>
    <property type="project" value="UniProtKB-KW"/>
</dbReference>
<dbReference type="Pfam" id="PF07167">
    <property type="entry name" value="PhaC_N"/>
    <property type="match status" value="1"/>
</dbReference>
<evidence type="ECO:0000256" key="3">
    <source>
        <dbReference type="SAM" id="MobiDB-lite"/>
    </source>
</evidence>
<keyword evidence="7" id="KW-1185">Reference proteome</keyword>
<accession>A0A9J6PBV7</accession>
<organism evidence="6 7">
    <name type="scientific">Futiania mangrovi</name>
    <dbReference type="NCBI Taxonomy" id="2959716"/>
    <lineage>
        <taxon>Bacteria</taxon>
        <taxon>Pseudomonadati</taxon>
        <taxon>Pseudomonadota</taxon>
        <taxon>Alphaproteobacteria</taxon>
        <taxon>Futianiales</taxon>
        <taxon>Futianiaceae</taxon>
        <taxon>Futiania</taxon>
    </lineage>
</organism>
<comment type="caution">
    <text evidence="6">The sequence shown here is derived from an EMBL/GenBank/DDBJ whole genome shotgun (WGS) entry which is preliminary data.</text>
</comment>
<keyword evidence="2" id="KW-0012">Acyltransferase</keyword>
<dbReference type="InterPro" id="IPR010941">
    <property type="entry name" value="PhaC_N"/>
</dbReference>
<dbReference type="InterPro" id="IPR051321">
    <property type="entry name" value="PHA/PHB_synthase"/>
</dbReference>
<sequence>MRQPDDAAMGFEASIDRSIHAAVARMTGGISPSALSEAYADWALHLATSPGKQLQLAKNALRQSSRLAQFVQRCAGGDANPAACIEPLPQDRRFAGEAWAKWPFNVCSQAFLLNQQWWHKAMNDVRGVTRQHEDVVSFVTRQVLDVFSPSNYLATNPEVLEKTVRQGGQNLVRGFQNLLDDATRLQTGQPPAGAEAFRPGETVAVTPGRVVYRNRLIELIQYAPTTDEVRAEPILIVPAWIMKYYILDLSPENSLVKYLIGQGFTVFMISWKNPGGDDRDLGFDDYRTLGVMDALDAVERIVGSRKVHGVGYCLGGTLLAIAAAAMARDGDDRFADLSFFAAQTDFTEAGELMLFINESQVTFLEDMMAEQGVLDARQMAGAFQILRSNDLIWSRVIHDYLMGERSGMTDLMAWSADSTRMPARMHSEYLRSLFLNNDFAEGRYRVDGRPVALSDIRAPIFAVGTEWDHVAPWRSVYKLHLFADTDITFVLTNGGHNAGIVSGIGHPRRHYRIAAKRDQDHYRDPQRWLEETQPKDGSWWPEFSSWLAARSGPPAPPPPMGAPEAGLPPLCEAPGDYVLEQ</sequence>
<dbReference type="Gene3D" id="3.40.50.1820">
    <property type="entry name" value="alpha/beta hydrolase"/>
    <property type="match status" value="1"/>
</dbReference>
<dbReference type="InterPro" id="IPR029058">
    <property type="entry name" value="AB_hydrolase_fold"/>
</dbReference>
<gene>
    <name evidence="6" type="ORF">NJQ99_01485</name>
</gene>
<proteinExistence type="predicted"/>
<dbReference type="PANTHER" id="PTHR36837">
    <property type="entry name" value="POLY(3-HYDROXYALKANOATE) POLYMERASE SUBUNIT PHAC"/>
    <property type="match status" value="1"/>
</dbReference>
<dbReference type="InterPro" id="IPR022211">
    <property type="entry name" value="PHBC_N"/>
</dbReference>
<dbReference type="Proteomes" id="UP001055804">
    <property type="component" value="Unassembled WGS sequence"/>
</dbReference>
<evidence type="ECO:0000256" key="1">
    <source>
        <dbReference type="ARBA" id="ARBA00022679"/>
    </source>
</evidence>
<feature type="domain" description="Poly-beta-hydroxybutyrate polymerase N-terminal" evidence="5">
    <location>
        <begin position="13"/>
        <end position="52"/>
    </location>
</feature>
<keyword evidence="6" id="KW-0378">Hydrolase</keyword>
<keyword evidence="1" id="KW-0808">Transferase</keyword>
<evidence type="ECO:0000313" key="7">
    <source>
        <dbReference type="Proteomes" id="UP001055804"/>
    </source>
</evidence>
<dbReference type="GO" id="GO:0016787">
    <property type="term" value="F:hydrolase activity"/>
    <property type="evidence" value="ECO:0007669"/>
    <property type="project" value="UniProtKB-KW"/>
</dbReference>
<dbReference type="AlphaFoldDB" id="A0A9J6PBV7"/>
<dbReference type="RefSeq" id="WP_269332057.1">
    <property type="nucleotide sequence ID" value="NZ_JAMZFT010000001.1"/>
</dbReference>
<feature type="domain" description="Poly-beta-hydroxybutyrate polymerase N-terminal" evidence="4">
    <location>
        <begin position="90"/>
        <end position="259"/>
    </location>
</feature>
<reference evidence="6" key="1">
    <citation type="submission" date="2022-06" db="EMBL/GenBank/DDBJ databases">
        <title>Isolation and Genomics of Futiania mangrovii gen. nov., sp. nov., a Rare and Metabolically-versatile member in the Class Alphaproteobacteria.</title>
        <authorList>
            <person name="Liu L."/>
            <person name="Huang W.-C."/>
            <person name="Pan J."/>
            <person name="Li J."/>
            <person name="Huang Y."/>
            <person name="Du H."/>
            <person name="Liu Y."/>
            <person name="Li M."/>
        </authorList>
    </citation>
    <scope>NUCLEOTIDE SEQUENCE</scope>
    <source>
        <strain evidence="6">FT118</strain>
    </source>
</reference>
<dbReference type="EMBL" id="JAMZFT010000001">
    <property type="protein sequence ID" value="MCP1335075.1"/>
    <property type="molecule type" value="Genomic_DNA"/>
</dbReference>
<dbReference type="GO" id="GO:0042619">
    <property type="term" value="P:poly-hydroxybutyrate biosynthetic process"/>
    <property type="evidence" value="ECO:0007669"/>
    <property type="project" value="InterPro"/>
</dbReference>
<dbReference type="SUPFAM" id="SSF53474">
    <property type="entry name" value="alpha/beta-Hydrolases"/>
    <property type="match status" value="1"/>
</dbReference>
<protein>
    <submittedName>
        <fullName evidence="6">Alpha/beta fold hydrolase</fullName>
    </submittedName>
</protein>